<evidence type="ECO:0000259" key="1">
    <source>
        <dbReference type="Pfam" id="PF00004"/>
    </source>
</evidence>
<dbReference type="RefSeq" id="WP_105474544.1">
    <property type="nucleotide sequence ID" value="NZ_PVEO01000010.1"/>
</dbReference>
<dbReference type="InterPro" id="IPR027417">
    <property type="entry name" value="P-loop_NTPase"/>
</dbReference>
<sequence>MEHNSTFPIKLSELDMLRDEASSYLKSVQWAQGARAKNRDKNAKDESILLYLSRANNGSNTTEITSVSKTILALKKRLLPDSVAIPIFLNQTLYAVQEGITLGIWIKDSYYDTSGLSSLNENKSALDTNGKREFESKMHTATAFMLFAQAYKILHDLKPHASDDLSVMKQKFAGIPEVSLLSPIKGISCSLFYYDKYLGHPEIIKSDKDVIDFTVVYFEALIDEIQLRKSTLEYTETIEDRTYKLESRSVVTEFAISGWKNVFQGTAKSVEFNKIQFEQIVGNRDAKHFARRLTERLLSYDFTAKKNPFQELGGFMPVFMGYGIPGTGKSMLIAAIATRLKAHCDTLDIPFLFHPMPDTLISTFQGGSAEKMVEWMKPLQDPSKLIFAPIDDAENNLQERTAQGVSAGVKEVIGVFLRYTEGAYAVNYGNSSIGLFTNLPEMLDKAVISRVQGRFKIDGARSEHDFLDQDHLWWRKIDDTMPDFVNMQGPENYSYLQDQGLAKNMGDILSSVEKPTEERVHEVYNKVEKHFKTNQHLFYANLYKEIQSIFPFFSSRDVRNIQSAISLRLTDFDLEEDWFENPEIYFKKDYDTKLNMLQELMRANMKGLDFSEIRRQEVVRYLDNVATIADTDFKRKVDARVNQLNIETEARKTFENEQ</sequence>
<dbReference type="Pfam" id="PF00004">
    <property type="entry name" value="AAA"/>
    <property type="match status" value="1"/>
</dbReference>
<name>A0A362X098_9FLAO</name>
<dbReference type="EMBL" id="PVEO01000010">
    <property type="protein sequence ID" value="PQV46287.1"/>
    <property type="molecule type" value="Genomic_DNA"/>
</dbReference>
<organism evidence="2 3">
    <name type="scientific">Jejuia pallidilutea</name>
    <dbReference type="NCBI Taxonomy" id="504487"/>
    <lineage>
        <taxon>Bacteria</taxon>
        <taxon>Pseudomonadati</taxon>
        <taxon>Bacteroidota</taxon>
        <taxon>Flavobacteriia</taxon>
        <taxon>Flavobacteriales</taxon>
        <taxon>Flavobacteriaceae</taxon>
        <taxon>Jejuia</taxon>
    </lineage>
</organism>
<dbReference type="AlphaFoldDB" id="A0A362X098"/>
<evidence type="ECO:0000313" key="2">
    <source>
        <dbReference type="EMBL" id="PQV46287.1"/>
    </source>
</evidence>
<protein>
    <submittedName>
        <fullName evidence="2">ATPase family protein associated with various cellular activities (AAA)</fullName>
    </submittedName>
</protein>
<comment type="caution">
    <text evidence="2">The sequence shown here is derived from an EMBL/GenBank/DDBJ whole genome shotgun (WGS) entry which is preliminary data.</text>
</comment>
<dbReference type="GO" id="GO:0016887">
    <property type="term" value="F:ATP hydrolysis activity"/>
    <property type="evidence" value="ECO:0007669"/>
    <property type="project" value="InterPro"/>
</dbReference>
<dbReference type="SUPFAM" id="SSF52540">
    <property type="entry name" value="P-loop containing nucleoside triphosphate hydrolases"/>
    <property type="match status" value="1"/>
</dbReference>
<reference evidence="2 3" key="1">
    <citation type="submission" date="2018-02" db="EMBL/GenBank/DDBJ databases">
        <title>Genomic Encyclopedia of Archaeal and Bacterial Type Strains, Phase II (KMG-II): from individual species to whole genera.</title>
        <authorList>
            <person name="Goeker M."/>
        </authorList>
    </citation>
    <scope>NUCLEOTIDE SEQUENCE [LARGE SCALE GENOMIC DNA]</scope>
    <source>
        <strain evidence="2 3">DSM 21165</strain>
    </source>
</reference>
<dbReference type="GO" id="GO:0005524">
    <property type="term" value="F:ATP binding"/>
    <property type="evidence" value="ECO:0007669"/>
    <property type="project" value="InterPro"/>
</dbReference>
<dbReference type="Gene3D" id="3.40.50.300">
    <property type="entry name" value="P-loop containing nucleotide triphosphate hydrolases"/>
    <property type="match status" value="1"/>
</dbReference>
<proteinExistence type="predicted"/>
<dbReference type="InterPro" id="IPR003959">
    <property type="entry name" value="ATPase_AAA_core"/>
</dbReference>
<accession>A0A362X098</accession>
<evidence type="ECO:0000313" key="3">
    <source>
        <dbReference type="Proteomes" id="UP000251545"/>
    </source>
</evidence>
<gene>
    <name evidence="2" type="ORF">CLV33_11084</name>
</gene>
<dbReference type="Proteomes" id="UP000251545">
    <property type="component" value="Unassembled WGS sequence"/>
</dbReference>
<feature type="domain" description="ATPase AAA-type core" evidence="1">
    <location>
        <begin position="322"/>
        <end position="457"/>
    </location>
</feature>